<evidence type="ECO:0000256" key="1">
    <source>
        <dbReference type="SAM" id="MobiDB-lite"/>
    </source>
</evidence>
<dbReference type="Proteomes" id="UP000037923">
    <property type="component" value="Unassembled WGS sequence"/>
</dbReference>
<evidence type="ECO:0000313" key="3">
    <source>
        <dbReference type="Proteomes" id="UP000037923"/>
    </source>
</evidence>
<feature type="compositionally biased region" description="Low complexity" evidence="1">
    <location>
        <begin position="56"/>
        <end position="74"/>
    </location>
</feature>
<protein>
    <submittedName>
        <fullName evidence="2">Uncharacterized protein</fullName>
    </submittedName>
</protein>
<dbReference type="EMBL" id="LGTL01000002">
    <property type="protein sequence ID" value="KPA84975.1"/>
    <property type="molecule type" value="Genomic_DNA"/>
</dbReference>
<dbReference type="OrthoDB" id="272130at2759"/>
<accession>A0A0N0DZ78</accession>
<sequence>MLNRVINDIYHLRRVHSILPDAVLGDTLKNKLLRLSLQPSLQQLKHEQMERTHAGSSTSSTSSSPSPAAPTKSPVVRAGRSVMDNLGGNWSTTQSPYAIDPAALCNLLDSLAYFHLGTSAVASEAVQLVQWSAPTMPVPHLCTTLAACCALGAQQDVTATALPLLRTALQNYTGTVASNSFASGGVASTPAAALSDDAQPLLFSQGANVVMLIDALQRAGVRDKEVWHLLAEHCLRYLESFEGRQLCSVVTALCAEGVDDYPDFFVAAERHITSQPPNYLSPDLLQQVVQCYKELHQPVVSLLAVINATPQHAENLDRSISAAATVAALSGTQHHGVIGSVASCASFARRRTSSVSSLSSPTTSYERTSDAASAASVQHSVEVFESAAISALAAADAQGVLELLRKCEHRRIMTARVLDTILRRLVALYYPALSTGEHGCATSEASGQSTAESRRHMPLELHQLSQCVLTALEFNDATLFVPPAQPAKDSSKAPPTNATKDEYLITVLLNAIGGELDHWYHPRLLQTVPYAVRLLPPSRRPQAFFTALVAHLRRSNDLSSHEGPVQLRSVVEALLALRDYGGEATLVEYMPAMTVAVLNAPRTSQLELTAMMAQLPCAAKELVPSVYRQWGSQKRWLRTITTEEVESALQIMARSGQRDSPLLHAVVAFVQEQRGQLPPQRVVEYLHQLARLGVRDLELFTHTAEHLMRRAVESTPSALRDANERLRPGAQAGGEGASSAAAPTSPCLAAAARHQQWQITTVHDLALLLYTFTFVLRDSIRVTQQIIARLKMCSSAATPRDISLVLYSFVKLRVLRHDEVTGQLCERAAATLADFTASELASTWSSLRCLHHPHTKLYHRTLELLDGPLPNRGKFDSVEADDAVSAAAVPTWRFTNADCLSLGSALLLTDVAPLNVNHPLVLRRGASPGGGNSAEPPAVSTLPATPTFVKSALPINFERQYVEVCRRLLPSASGQRLYLILCSLSRCNTTPSFSLDAWETVLKLVDTQAESLTTGRLGDAVGVAQLEVLVALHELHRFVADVDALNAADAVRVESSNWPTPYCPPGLWAVLRPRWRELACSATVQARPTFLAVVNEVKGGGGAEPLAAEPKKRHATRKPLVRRSRKA</sequence>
<dbReference type="OMA" id="WGSQKRW"/>
<dbReference type="AlphaFoldDB" id="A0A0N0DZ78"/>
<feature type="compositionally biased region" description="Basic residues" evidence="1">
    <location>
        <begin position="1111"/>
        <end position="1127"/>
    </location>
</feature>
<dbReference type="RefSeq" id="XP_015663414.1">
    <property type="nucleotide sequence ID" value="XM_015797894.1"/>
</dbReference>
<dbReference type="VEuPathDB" id="TriTrypDB:LpyrH10_02_3850"/>
<keyword evidence="3" id="KW-1185">Reference proteome</keyword>
<feature type="region of interest" description="Disordered" evidence="1">
    <location>
        <begin position="1101"/>
        <end position="1127"/>
    </location>
</feature>
<evidence type="ECO:0000313" key="2">
    <source>
        <dbReference type="EMBL" id="KPA84975.1"/>
    </source>
</evidence>
<gene>
    <name evidence="2" type="ORF">ABB37_01411</name>
</gene>
<name>A0A0N0DZ78_LEPPY</name>
<reference evidence="2 3" key="1">
    <citation type="submission" date="2015-07" db="EMBL/GenBank/DDBJ databases">
        <title>High-quality genome of monoxenous trypanosomatid Leptomonas pyrrhocoris.</title>
        <authorList>
            <person name="Flegontov P."/>
            <person name="Butenko A."/>
            <person name="Firsov S."/>
            <person name="Vlcek C."/>
            <person name="Logacheva M.D."/>
            <person name="Field M."/>
            <person name="Filatov D."/>
            <person name="Flegontova O."/>
            <person name="Gerasimov E."/>
            <person name="Jackson A.P."/>
            <person name="Kelly S."/>
            <person name="Opperdoes F."/>
            <person name="O'Reilly A."/>
            <person name="Votypka J."/>
            <person name="Yurchenko V."/>
            <person name="Lukes J."/>
        </authorList>
    </citation>
    <scope>NUCLEOTIDE SEQUENCE [LARGE SCALE GENOMIC DNA]</scope>
    <source>
        <strain evidence="2">H10</strain>
    </source>
</reference>
<comment type="caution">
    <text evidence="2">The sequence shown here is derived from an EMBL/GenBank/DDBJ whole genome shotgun (WGS) entry which is preliminary data.</text>
</comment>
<organism evidence="2 3">
    <name type="scientific">Leptomonas pyrrhocoris</name>
    <name type="common">Firebug parasite</name>
    <dbReference type="NCBI Taxonomy" id="157538"/>
    <lineage>
        <taxon>Eukaryota</taxon>
        <taxon>Discoba</taxon>
        <taxon>Euglenozoa</taxon>
        <taxon>Kinetoplastea</taxon>
        <taxon>Metakinetoplastina</taxon>
        <taxon>Trypanosomatida</taxon>
        <taxon>Trypanosomatidae</taxon>
        <taxon>Leishmaniinae</taxon>
        <taxon>Leptomonas</taxon>
    </lineage>
</organism>
<feature type="compositionally biased region" description="Basic and acidic residues" evidence="1">
    <location>
        <begin position="44"/>
        <end position="53"/>
    </location>
</feature>
<dbReference type="GeneID" id="26901706"/>
<proteinExistence type="predicted"/>
<feature type="region of interest" description="Disordered" evidence="1">
    <location>
        <begin position="43"/>
        <end position="76"/>
    </location>
</feature>